<dbReference type="PANTHER" id="PTHR38436:SF1">
    <property type="entry name" value="ESTER CYCLASE"/>
    <property type="match status" value="1"/>
</dbReference>
<dbReference type="PANTHER" id="PTHR38436">
    <property type="entry name" value="POLYKETIDE CYCLASE SNOAL-LIKE DOMAIN"/>
    <property type="match status" value="1"/>
</dbReference>
<accession>A0A9W6GMI5</accession>
<evidence type="ECO:0000313" key="2">
    <source>
        <dbReference type="Proteomes" id="UP001144471"/>
    </source>
</evidence>
<reference evidence="1" key="1">
    <citation type="submission" date="2022-12" db="EMBL/GenBank/DDBJ databases">
        <title>Reference genome sequencing for broad-spectrum identification of bacterial and archaeal isolates by mass spectrometry.</title>
        <authorList>
            <person name="Sekiguchi Y."/>
            <person name="Tourlousse D.M."/>
        </authorList>
    </citation>
    <scope>NUCLEOTIDE SEQUENCE</scope>
    <source>
        <strain evidence="1">10succ1</strain>
    </source>
</reference>
<dbReference type="InterPro" id="IPR032710">
    <property type="entry name" value="NTF2-like_dom_sf"/>
</dbReference>
<evidence type="ECO:0000313" key="1">
    <source>
        <dbReference type="EMBL" id="GLI57193.1"/>
    </source>
</evidence>
<keyword evidence="2" id="KW-1185">Reference proteome</keyword>
<dbReference type="AlphaFoldDB" id="A0A9W6GMI5"/>
<dbReference type="GO" id="GO:0030638">
    <property type="term" value="P:polyketide metabolic process"/>
    <property type="evidence" value="ECO:0007669"/>
    <property type="project" value="InterPro"/>
</dbReference>
<proteinExistence type="predicted"/>
<dbReference type="Proteomes" id="UP001144471">
    <property type="component" value="Unassembled WGS sequence"/>
</dbReference>
<dbReference type="SUPFAM" id="SSF54427">
    <property type="entry name" value="NTF2-like"/>
    <property type="match status" value="2"/>
</dbReference>
<gene>
    <name evidence="1" type="ORF">PM10SUCC1_27070</name>
</gene>
<protein>
    <submittedName>
        <fullName evidence="1">Polyketide cyclase</fullName>
    </submittedName>
</protein>
<sequence length="338" mass="38190">MGKYQESKKKVREYISAMGGATAETVLDVMKDHVSDNYNWKGVYPFREITKVEEVAEKFWKPVLTSFTRLQRREDIFIAGTNDVTGEGQWVMSMGHFMGLFDREFLGIRPTGKMTNIRYAEFNKVEDGKITETGLFLDLLGVMDQAGVYPLPQSTGQYFVYPGPRNHNGILLEDAPEHEGVDTVALVNKMVADLTALNESGAMGCPPEVLEKTWSKDMIWYGPCGIGASYTIPRYQMQHQLPFRNNLDGKKFNGHVARFAEGNFACFFGWPNLTNTPIGGFLGMPGGGIAADMQVVDVYFREGDKLSENWVLIDIPFWLKQQGLDIFERTEQIMNPKF</sequence>
<dbReference type="Gene3D" id="3.10.450.50">
    <property type="match status" value="2"/>
</dbReference>
<dbReference type="InterPro" id="IPR009959">
    <property type="entry name" value="Cyclase_SnoaL-like"/>
</dbReference>
<comment type="caution">
    <text evidence="1">The sequence shown here is derived from an EMBL/GenBank/DDBJ whole genome shotgun (WGS) entry which is preliminary data.</text>
</comment>
<name>A0A9W6GMI5_9FUSO</name>
<dbReference type="Pfam" id="PF07366">
    <property type="entry name" value="SnoaL"/>
    <property type="match status" value="1"/>
</dbReference>
<organism evidence="1 2">
    <name type="scientific">Propionigenium maris DSM 9537</name>
    <dbReference type="NCBI Taxonomy" id="1123000"/>
    <lineage>
        <taxon>Bacteria</taxon>
        <taxon>Fusobacteriati</taxon>
        <taxon>Fusobacteriota</taxon>
        <taxon>Fusobacteriia</taxon>
        <taxon>Fusobacteriales</taxon>
        <taxon>Fusobacteriaceae</taxon>
        <taxon>Propionigenium</taxon>
    </lineage>
</organism>
<dbReference type="RefSeq" id="WP_281836684.1">
    <property type="nucleotide sequence ID" value="NZ_BSDY01000014.1"/>
</dbReference>
<dbReference type="EMBL" id="BSDY01000014">
    <property type="protein sequence ID" value="GLI57193.1"/>
    <property type="molecule type" value="Genomic_DNA"/>
</dbReference>